<evidence type="ECO:0000256" key="3">
    <source>
        <dbReference type="ARBA" id="ARBA00022475"/>
    </source>
</evidence>
<dbReference type="SUPFAM" id="SSF52058">
    <property type="entry name" value="L domain-like"/>
    <property type="match status" value="2"/>
</dbReference>
<evidence type="ECO:0000256" key="1">
    <source>
        <dbReference type="ARBA" id="ARBA00004251"/>
    </source>
</evidence>
<dbReference type="EMBL" id="CP144697">
    <property type="protein sequence ID" value="WVZ13392.1"/>
    <property type="molecule type" value="Genomic_DNA"/>
</dbReference>
<keyword evidence="9 12" id="KW-0472">Membrane</keyword>
<evidence type="ECO:0000313" key="14">
    <source>
        <dbReference type="Proteomes" id="UP001374535"/>
    </source>
</evidence>
<keyword evidence="7" id="KW-0677">Repeat</keyword>
<name>A0AAQ3NQC3_VIGMU</name>
<keyword evidence="11" id="KW-0325">Glycoprotein</keyword>
<evidence type="ECO:0000256" key="5">
    <source>
        <dbReference type="ARBA" id="ARBA00022692"/>
    </source>
</evidence>
<evidence type="ECO:0000256" key="7">
    <source>
        <dbReference type="ARBA" id="ARBA00022737"/>
    </source>
</evidence>
<feature type="transmembrane region" description="Helical" evidence="12">
    <location>
        <begin position="753"/>
        <end position="776"/>
    </location>
</feature>
<dbReference type="PANTHER" id="PTHR48063">
    <property type="entry name" value="LRR RECEPTOR-LIKE KINASE"/>
    <property type="match status" value="1"/>
</dbReference>
<dbReference type="PROSITE" id="PS51450">
    <property type="entry name" value="LRR"/>
    <property type="match status" value="1"/>
</dbReference>
<evidence type="ECO:0000313" key="13">
    <source>
        <dbReference type="EMBL" id="WVZ13392.1"/>
    </source>
</evidence>
<gene>
    <name evidence="13" type="ORF">V8G54_010958</name>
</gene>
<comment type="similarity">
    <text evidence="2">Belongs to the RLP family.</text>
</comment>
<dbReference type="FunFam" id="3.80.10.10:FF:000213">
    <property type="entry name" value="Tyrosine-sulfated glycopeptide receptor 1"/>
    <property type="match status" value="2"/>
</dbReference>
<keyword evidence="14" id="KW-1185">Reference proteome</keyword>
<keyword evidence="10" id="KW-0675">Receptor</keyword>
<organism evidence="13 14">
    <name type="scientific">Vigna mungo</name>
    <name type="common">Black gram</name>
    <name type="synonym">Phaseolus mungo</name>
    <dbReference type="NCBI Taxonomy" id="3915"/>
    <lineage>
        <taxon>Eukaryota</taxon>
        <taxon>Viridiplantae</taxon>
        <taxon>Streptophyta</taxon>
        <taxon>Embryophyta</taxon>
        <taxon>Tracheophyta</taxon>
        <taxon>Spermatophyta</taxon>
        <taxon>Magnoliopsida</taxon>
        <taxon>eudicotyledons</taxon>
        <taxon>Gunneridae</taxon>
        <taxon>Pentapetalae</taxon>
        <taxon>rosids</taxon>
        <taxon>fabids</taxon>
        <taxon>Fabales</taxon>
        <taxon>Fabaceae</taxon>
        <taxon>Papilionoideae</taxon>
        <taxon>50 kb inversion clade</taxon>
        <taxon>NPAAA clade</taxon>
        <taxon>indigoferoid/millettioid clade</taxon>
        <taxon>Phaseoleae</taxon>
        <taxon>Vigna</taxon>
    </lineage>
</organism>
<evidence type="ECO:0000256" key="6">
    <source>
        <dbReference type="ARBA" id="ARBA00022729"/>
    </source>
</evidence>
<evidence type="ECO:0000256" key="8">
    <source>
        <dbReference type="ARBA" id="ARBA00022989"/>
    </source>
</evidence>
<evidence type="ECO:0000256" key="11">
    <source>
        <dbReference type="ARBA" id="ARBA00023180"/>
    </source>
</evidence>
<dbReference type="InterPro" id="IPR046956">
    <property type="entry name" value="RLP23-like"/>
</dbReference>
<dbReference type="PRINTS" id="PR00019">
    <property type="entry name" value="LEURICHRPT"/>
</dbReference>
<dbReference type="Pfam" id="PF00560">
    <property type="entry name" value="LRR_1"/>
    <property type="match status" value="13"/>
</dbReference>
<dbReference type="AlphaFoldDB" id="A0AAQ3NQC3"/>
<comment type="subcellular location">
    <subcellularLocation>
        <location evidence="1">Cell membrane</location>
        <topology evidence="1">Single-pass type I membrane protein</topology>
    </subcellularLocation>
</comment>
<dbReference type="InterPro" id="IPR001611">
    <property type="entry name" value="Leu-rich_rpt"/>
</dbReference>
<evidence type="ECO:0000256" key="12">
    <source>
        <dbReference type="SAM" id="Phobius"/>
    </source>
</evidence>
<dbReference type="InterPro" id="IPR032675">
    <property type="entry name" value="LRR_dom_sf"/>
</dbReference>
<evidence type="ECO:0000256" key="4">
    <source>
        <dbReference type="ARBA" id="ARBA00022614"/>
    </source>
</evidence>
<evidence type="ECO:0000256" key="2">
    <source>
        <dbReference type="ARBA" id="ARBA00009592"/>
    </source>
</evidence>
<reference evidence="13 14" key="1">
    <citation type="journal article" date="2023" name="Life. Sci Alliance">
        <title>Evolutionary insights into 3D genome organization and epigenetic landscape of Vigna mungo.</title>
        <authorList>
            <person name="Junaid A."/>
            <person name="Singh B."/>
            <person name="Bhatia S."/>
        </authorList>
    </citation>
    <scope>NUCLEOTIDE SEQUENCE [LARGE SCALE GENOMIC DNA]</scope>
    <source>
        <strain evidence="13">Urdbean</strain>
    </source>
</reference>
<dbReference type="GO" id="GO:0005886">
    <property type="term" value="C:plasma membrane"/>
    <property type="evidence" value="ECO:0007669"/>
    <property type="project" value="UniProtKB-SubCell"/>
</dbReference>
<keyword evidence="8 12" id="KW-1133">Transmembrane helix</keyword>
<dbReference type="Gene3D" id="3.80.10.10">
    <property type="entry name" value="Ribonuclease Inhibitor"/>
    <property type="match status" value="4"/>
</dbReference>
<dbReference type="SMART" id="SM00365">
    <property type="entry name" value="LRR_SD22"/>
    <property type="match status" value="7"/>
</dbReference>
<accession>A0AAQ3NQC3</accession>
<dbReference type="SMART" id="SM00369">
    <property type="entry name" value="LRR_TYP"/>
    <property type="match status" value="8"/>
</dbReference>
<evidence type="ECO:0000256" key="9">
    <source>
        <dbReference type="ARBA" id="ARBA00023136"/>
    </source>
</evidence>
<dbReference type="SUPFAM" id="SSF52047">
    <property type="entry name" value="RNI-like"/>
    <property type="match status" value="1"/>
</dbReference>
<evidence type="ECO:0000256" key="10">
    <source>
        <dbReference type="ARBA" id="ARBA00023170"/>
    </source>
</evidence>
<dbReference type="InterPro" id="IPR003591">
    <property type="entry name" value="Leu-rich_rpt_typical-subtyp"/>
</dbReference>
<keyword evidence="5 12" id="KW-0812">Transmembrane</keyword>
<keyword evidence="3" id="KW-1003">Cell membrane</keyword>
<keyword evidence="4" id="KW-0433">Leucine-rich repeat</keyword>
<dbReference type="PANTHER" id="PTHR48063:SF98">
    <property type="entry name" value="LRR RECEPTOR-LIKE SERINE_THREONINE-PROTEIN KINASE FLS2"/>
    <property type="match status" value="1"/>
</dbReference>
<sequence>MLTSSTFQLLSNFSLNLQELYLSHNNIVLSSPVHSTFPSLVILDLSHNMLTSSTFQLLSNFSLNLQELYLSDNNIVLSSPVHKTFPSLVILDFSYNKMTSLVFQGIFNFSSKLQNLYLQNCSLGDDSFLMLAISITNSSSSLVSLDLSSNLLKSSFIFYWLFNSTTNLRILELFDNMLEGPIPDGFGKVMNSLEDLDLSSNKIQGEIPSFFGNMCTLQSLDLSNNKLSGQISSFFLNSSWCNRHVFQKLCLSGNNITGRLPKSIGLLSELTELMLSGNYLEGDVTESNLSNFSKLAFLQLSYSSLSLKIGLTWFPPFQLLFLGLRSCNLGPTFPNWLQTQTSIIFLDISNSNLNDSVPDWFWNNLQNMGKLNMSYNNLIGTIPNISLKLLYRPFIFLHSNQFEGKIPPFLLQASKLKLSKNKFSNLFSFLCDQSISANLLSLDLSNNQMKEQLPNCWKYVDSLLFLDLSNNKLSGKIPVSMGSLVNLEVLVLRNNNLMGELPFTLKNCSKLIMVDVSENMLSGPIPSWIGKCMQQLIILNMRGNRFSGHLPVNLCYLKRIQSLDLSRNYLSKGIPTCLKNLTVISDNYTLNITWIWKGVELWFSDPELKLKSIDLSSNNLTGEIPKEIGYLVGLVSLNLSRNHLSGEIPSEIGNLSSLESLDLSRNHISGAIPFSLSQIDNLGKLDLSHNALSGMIPRGRHFGTFEGSSFEGNVDLCGEQLNKSCPRDGDQTTLKFPEVEAINGDEDSAFYEALYMSMGIGFFTGFWGLLGPILLWQPWRNGYMRFVNRLINYIYERL</sequence>
<protein>
    <submittedName>
        <fullName evidence="13">Uncharacterized protein</fullName>
    </submittedName>
</protein>
<dbReference type="Proteomes" id="UP001374535">
    <property type="component" value="Chromosome 4"/>
</dbReference>
<proteinExistence type="inferred from homology"/>
<keyword evidence="6" id="KW-0732">Signal</keyword>